<dbReference type="Pfam" id="PF00563">
    <property type="entry name" value="EAL"/>
    <property type="match status" value="1"/>
</dbReference>
<feature type="domain" description="EAL" evidence="2">
    <location>
        <begin position="333"/>
        <end position="584"/>
    </location>
</feature>
<dbReference type="AlphaFoldDB" id="A0A1C3VKF6"/>
<evidence type="ECO:0000313" key="5">
    <source>
        <dbReference type="Proteomes" id="UP000199101"/>
    </source>
</evidence>
<dbReference type="SUPFAM" id="SSF55073">
    <property type="entry name" value="Nucleotide cyclase"/>
    <property type="match status" value="1"/>
</dbReference>
<dbReference type="SUPFAM" id="SSF141868">
    <property type="entry name" value="EAL domain-like"/>
    <property type="match status" value="1"/>
</dbReference>
<dbReference type="Gene3D" id="3.30.70.270">
    <property type="match status" value="1"/>
</dbReference>
<gene>
    <name evidence="4" type="ORF">GA0061103_3891</name>
</gene>
<dbReference type="CDD" id="cd01948">
    <property type="entry name" value="EAL"/>
    <property type="match status" value="1"/>
</dbReference>
<dbReference type="PROSITE" id="PS50887">
    <property type="entry name" value="GGDEF"/>
    <property type="match status" value="1"/>
</dbReference>
<proteinExistence type="predicted"/>
<keyword evidence="5" id="KW-1185">Reference proteome</keyword>
<dbReference type="InterPro" id="IPR029787">
    <property type="entry name" value="Nucleotide_cyclase"/>
</dbReference>
<dbReference type="NCBIfam" id="TIGR00254">
    <property type="entry name" value="GGDEF"/>
    <property type="match status" value="1"/>
</dbReference>
<dbReference type="CDD" id="cd01949">
    <property type="entry name" value="GGDEF"/>
    <property type="match status" value="1"/>
</dbReference>
<dbReference type="InterPro" id="IPR001633">
    <property type="entry name" value="EAL_dom"/>
</dbReference>
<dbReference type="InterPro" id="IPR013655">
    <property type="entry name" value="PAS_fold_3"/>
</dbReference>
<dbReference type="InterPro" id="IPR035919">
    <property type="entry name" value="EAL_sf"/>
</dbReference>
<dbReference type="InterPro" id="IPR035965">
    <property type="entry name" value="PAS-like_dom_sf"/>
</dbReference>
<dbReference type="EMBL" id="FMAG01000003">
    <property type="protein sequence ID" value="SCB27954.1"/>
    <property type="molecule type" value="Genomic_DNA"/>
</dbReference>
<dbReference type="SMART" id="SM00052">
    <property type="entry name" value="EAL"/>
    <property type="match status" value="1"/>
</dbReference>
<dbReference type="Gene3D" id="2.10.70.100">
    <property type="match status" value="1"/>
</dbReference>
<dbReference type="Pfam" id="PF00990">
    <property type="entry name" value="GGDEF"/>
    <property type="match status" value="1"/>
</dbReference>
<dbReference type="InterPro" id="IPR000160">
    <property type="entry name" value="GGDEF_dom"/>
</dbReference>
<dbReference type="InterPro" id="IPR052155">
    <property type="entry name" value="Biofilm_reg_signaling"/>
</dbReference>
<dbReference type="SUPFAM" id="SSF55785">
    <property type="entry name" value="PYP-like sensor domain (PAS domain)"/>
    <property type="match status" value="1"/>
</dbReference>
<accession>A0A1C3VKF6</accession>
<feature type="compositionally biased region" description="Polar residues" evidence="1">
    <location>
        <begin position="583"/>
        <end position="594"/>
    </location>
</feature>
<feature type="region of interest" description="Disordered" evidence="1">
    <location>
        <begin position="579"/>
        <end position="610"/>
    </location>
</feature>
<dbReference type="Pfam" id="PF08447">
    <property type="entry name" value="PAS_3"/>
    <property type="match status" value="1"/>
</dbReference>
<dbReference type="Proteomes" id="UP000199101">
    <property type="component" value="Unassembled WGS sequence"/>
</dbReference>
<evidence type="ECO:0000256" key="1">
    <source>
        <dbReference type="SAM" id="MobiDB-lite"/>
    </source>
</evidence>
<evidence type="ECO:0000259" key="3">
    <source>
        <dbReference type="PROSITE" id="PS50887"/>
    </source>
</evidence>
<evidence type="ECO:0000313" key="4">
    <source>
        <dbReference type="EMBL" id="SCB27954.1"/>
    </source>
</evidence>
<dbReference type="Gene3D" id="3.30.450.20">
    <property type="entry name" value="PAS domain"/>
    <property type="match status" value="1"/>
</dbReference>
<sequence>MAETTSGRSEEEFQDLLRRLELALEASQIGVWQHNVNEQELLWDSQMHKLYGTGLHEHRVSSDVWMNALHPEDIEGAVHDFDVALARKGFYNSQFRIILPGGEVRHLRSRAHYYEDADGAPSFIGAEWDVTADVLLNRELSGQKAIAEARAVALEHSRARIEHAADHDYLTGLPNRRYFDRRLAELRNDGSIGTLAILHIDLDGFKEINDKWGHAAGDATLQSAAARISGAITANDIVARIGGDEFVAVLVNIGSVERLQAIADDILSRLRREVRFGNEMLKIGASIGVAMGQTSGAGNLLAESDVALFQAKKLGRNRVEFFTPQLQSDLHAERRLADELRLAPVLRQIEPFYQIQVDAQSRRIVGLEALARWRHPGRGLLSPVAFLKVADEYGFTAEIDAAVLKRALADRAAWVSQGLSPPRIAVNISGRRLADPDLIDGLRALRIPRHAIAFELVETIFLDEPDEAVLANIAGIKEMGIDIEIDDFGSGHASLIGLVKLKPKRLKIDRQLVTAVTVSEEQRRLVGSIIEIARTLNVEVVAEGVETEDHALVLAEVGCDELQGYAIGYPSSESETAALLKSAQASSPGRSSASVVAHATESAGRGSDHS</sequence>
<reference evidence="5" key="1">
    <citation type="submission" date="2016-08" db="EMBL/GenBank/DDBJ databases">
        <authorList>
            <person name="Varghese N."/>
            <person name="Submissions Spin"/>
        </authorList>
    </citation>
    <scope>NUCLEOTIDE SEQUENCE [LARGE SCALE GENOMIC DNA]</scope>
    <source>
        <strain evidence="5">HAMBI 2975</strain>
    </source>
</reference>
<name>A0A1C3VKF6_9HYPH</name>
<dbReference type="SMART" id="SM00267">
    <property type="entry name" value="GGDEF"/>
    <property type="match status" value="1"/>
</dbReference>
<feature type="domain" description="GGDEF" evidence="3">
    <location>
        <begin position="193"/>
        <end position="324"/>
    </location>
</feature>
<protein>
    <submittedName>
        <fullName evidence="4">Diguanylate cyclase (GGDEF) domain-containing protein</fullName>
    </submittedName>
</protein>
<dbReference type="InterPro" id="IPR043128">
    <property type="entry name" value="Rev_trsase/Diguanyl_cyclase"/>
</dbReference>
<dbReference type="OrthoDB" id="9814202at2"/>
<organism evidence="4 5">
    <name type="scientific">Rhizobium multihospitium</name>
    <dbReference type="NCBI Taxonomy" id="410764"/>
    <lineage>
        <taxon>Bacteria</taxon>
        <taxon>Pseudomonadati</taxon>
        <taxon>Pseudomonadota</taxon>
        <taxon>Alphaproteobacteria</taxon>
        <taxon>Hyphomicrobiales</taxon>
        <taxon>Rhizobiaceae</taxon>
        <taxon>Rhizobium/Agrobacterium group</taxon>
        <taxon>Rhizobium</taxon>
    </lineage>
</organism>
<evidence type="ECO:0000259" key="2">
    <source>
        <dbReference type="PROSITE" id="PS50883"/>
    </source>
</evidence>
<dbReference type="STRING" id="410764.GA0061103_3891"/>
<dbReference type="PROSITE" id="PS50883">
    <property type="entry name" value="EAL"/>
    <property type="match status" value="1"/>
</dbReference>
<dbReference type="PANTHER" id="PTHR44757">
    <property type="entry name" value="DIGUANYLATE CYCLASE DGCP"/>
    <property type="match status" value="1"/>
</dbReference>
<dbReference type="PANTHER" id="PTHR44757:SF2">
    <property type="entry name" value="BIOFILM ARCHITECTURE MAINTENANCE PROTEIN MBAA"/>
    <property type="match status" value="1"/>
</dbReference>
<dbReference type="Gene3D" id="3.20.20.450">
    <property type="entry name" value="EAL domain"/>
    <property type="match status" value="1"/>
</dbReference>
<dbReference type="RefSeq" id="WP_092712121.1">
    <property type="nucleotide sequence ID" value="NZ_FMAG01000003.1"/>
</dbReference>